<dbReference type="Gene3D" id="3.40.630.10">
    <property type="entry name" value="Zn peptidases"/>
    <property type="match status" value="1"/>
</dbReference>
<dbReference type="Proteomes" id="UP000292110">
    <property type="component" value="Unassembled WGS sequence"/>
</dbReference>
<dbReference type="NCBIfam" id="TIGR01891">
    <property type="entry name" value="amidohydrolases"/>
    <property type="match status" value="1"/>
</dbReference>
<reference evidence="5 6" key="1">
    <citation type="submission" date="2019-02" db="EMBL/GenBank/DDBJ databases">
        <title>The draft genome of Acinetobacter halotolerans strain JCM 31009.</title>
        <authorList>
            <person name="Qin J."/>
            <person name="Feng Y."/>
            <person name="Nemec A."/>
            <person name="Zong Z."/>
        </authorList>
    </citation>
    <scope>NUCLEOTIDE SEQUENCE [LARGE SCALE GENOMIC DNA]</scope>
    <source>
        <strain evidence="5 6">JCM 31009</strain>
    </source>
</reference>
<dbReference type="SUPFAM" id="SSF55031">
    <property type="entry name" value="Bacterial exopeptidase dimerisation domain"/>
    <property type="match status" value="1"/>
</dbReference>
<organism evidence="5 6">
    <name type="scientific">Acinetobacter halotolerans</name>
    <dbReference type="NCBI Taxonomy" id="1752076"/>
    <lineage>
        <taxon>Bacteria</taxon>
        <taxon>Pseudomonadati</taxon>
        <taxon>Pseudomonadota</taxon>
        <taxon>Gammaproteobacteria</taxon>
        <taxon>Moraxellales</taxon>
        <taxon>Moraxellaceae</taxon>
        <taxon>Acinetobacter</taxon>
    </lineage>
</organism>
<dbReference type="AlphaFoldDB" id="A0A4Q6XGP7"/>
<dbReference type="SUPFAM" id="SSF53187">
    <property type="entry name" value="Zn-dependent exopeptidases"/>
    <property type="match status" value="1"/>
</dbReference>
<keyword evidence="3" id="KW-0732">Signal</keyword>
<proteinExistence type="predicted"/>
<keyword evidence="1 5" id="KW-0378">Hydrolase</keyword>
<protein>
    <submittedName>
        <fullName evidence="5">Amidohydrolase</fullName>
    </submittedName>
</protein>
<dbReference type="InterPro" id="IPR011650">
    <property type="entry name" value="Peptidase_M20_dimer"/>
</dbReference>
<name>A0A4Q6XGP7_9GAMM</name>
<feature type="chain" id="PRO_5020470441" evidence="3">
    <location>
        <begin position="26"/>
        <end position="457"/>
    </location>
</feature>
<feature type="binding site" evidence="2">
    <location>
        <position position="150"/>
    </location>
    <ligand>
        <name>Mn(2+)</name>
        <dbReference type="ChEBI" id="CHEBI:29035"/>
        <label>2</label>
    </ligand>
</feature>
<dbReference type="PANTHER" id="PTHR11014">
    <property type="entry name" value="PEPTIDASE M20 FAMILY MEMBER"/>
    <property type="match status" value="1"/>
</dbReference>
<evidence type="ECO:0000256" key="2">
    <source>
        <dbReference type="PIRSR" id="PIRSR005962-1"/>
    </source>
</evidence>
<feature type="signal peptide" evidence="3">
    <location>
        <begin position="1"/>
        <end position="25"/>
    </location>
</feature>
<gene>
    <name evidence="5" type="ORF">EXE30_06420</name>
</gene>
<keyword evidence="2" id="KW-0464">Manganese</keyword>
<dbReference type="GO" id="GO:0016787">
    <property type="term" value="F:hydrolase activity"/>
    <property type="evidence" value="ECO:0007669"/>
    <property type="project" value="UniProtKB-KW"/>
</dbReference>
<feature type="binding site" evidence="2">
    <location>
        <position position="148"/>
    </location>
    <ligand>
        <name>Mn(2+)</name>
        <dbReference type="ChEBI" id="CHEBI:29035"/>
        <label>2</label>
    </ligand>
</feature>
<comment type="caution">
    <text evidence="5">The sequence shown here is derived from an EMBL/GenBank/DDBJ whole genome shotgun (WGS) entry which is preliminary data.</text>
</comment>
<evidence type="ECO:0000313" key="5">
    <source>
        <dbReference type="EMBL" id="RZF53607.1"/>
    </source>
</evidence>
<feature type="binding site" evidence="2">
    <location>
        <position position="184"/>
    </location>
    <ligand>
        <name>Mn(2+)</name>
        <dbReference type="ChEBI" id="CHEBI:29035"/>
        <label>2</label>
    </ligand>
</feature>
<dbReference type="Gene3D" id="3.30.70.360">
    <property type="match status" value="1"/>
</dbReference>
<feature type="domain" description="Peptidase M20 dimerisation" evidence="4">
    <location>
        <begin position="236"/>
        <end position="326"/>
    </location>
</feature>
<evidence type="ECO:0000259" key="4">
    <source>
        <dbReference type="Pfam" id="PF07687"/>
    </source>
</evidence>
<keyword evidence="2" id="KW-0479">Metal-binding</keyword>
<dbReference type="EMBL" id="SGIM01000004">
    <property type="protein sequence ID" value="RZF53607.1"/>
    <property type="molecule type" value="Genomic_DNA"/>
</dbReference>
<dbReference type="Pfam" id="PF07687">
    <property type="entry name" value="M20_dimer"/>
    <property type="match status" value="1"/>
</dbReference>
<dbReference type="GO" id="GO:0046872">
    <property type="term" value="F:metal ion binding"/>
    <property type="evidence" value="ECO:0007669"/>
    <property type="project" value="UniProtKB-KW"/>
</dbReference>
<evidence type="ECO:0000313" key="6">
    <source>
        <dbReference type="Proteomes" id="UP000292110"/>
    </source>
</evidence>
<comment type="cofactor">
    <cofactor evidence="2">
        <name>Mn(2+)</name>
        <dbReference type="ChEBI" id="CHEBI:29035"/>
    </cofactor>
    <text evidence="2">The Mn(2+) ion enhances activity.</text>
</comment>
<sequence>MKSIAKHLCQLVGFSALALSGVVNAQSTANAPHSLPAVSVKAVSLIDGQTDWLSKVYKDIHQHPELAFMETRTAAIVAKELKSLGFDVKTGIAETGVVGVLKNGEGPTIMYRADMDANAVEEATGLPYASKVRVKLKDGTETPVAHMCGHDAHVTWMLGMARTMVALKKEWRGTIILVAQPAEEEVTGAKAMVTEGLWRKYNLPKPDYFFAVHTVPAPVGVVINAPGPRMAGTDQVDVLFKGVPGHGSMPHLSNNPIYMATNAITQYQGIVGNVVSAQQPAALSVGSIQAGSVNNVVPSSAVVKMNLRWFDPKAREAIVNRIHAVSEGVAQMQGMPKEQLPQITLKGSTTPVVNNKEFSTRLNGPLKALLGDKKVLTDYPAFMGSEDVHHLLGEHNDVPFNFMFVGVADPVVFANAIKQGKQMPYVPHSSEFMVDLKALPVGVKVITVSMLELLNKQ</sequence>
<evidence type="ECO:0000256" key="1">
    <source>
        <dbReference type="ARBA" id="ARBA00022801"/>
    </source>
</evidence>
<dbReference type="InterPro" id="IPR017439">
    <property type="entry name" value="Amidohydrolase"/>
</dbReference>
<dbReference type="Pfam" id="PF01546">
    <property type="entry name" value="Peptidase_M20"/>
    <property type="match status" value="1"/>
</dbReference>
<keyword evidence="6" id="KW-1185">Reference proteome</keyword>
<dbReference type="InterPro" id="IPR002933">
    <property type="entry name" value="Peptidase_M20"/>
</dbReference>
<dbReference type="PIRSF" id="PIRSF005962">
    <property type="entry name" value="Pept_M20D_amidohydro"/>
    <property type="match status" value="1"/>
</dbReference>
<dbReference type="RefSeq" id="WP_130161689.1">
    <property type="nucleotide sequence ID" value="NZ_SGIM01000004.1"/>
</dbReference>
<dbReference type="InterPro" id="IPR036264">
    <property type="entry name" value="Bact_exopeptidase_dim_dom"/>
</dbReference>
<dbReference type="PANTHER" id="PTHR11014:SF63">
    <property type="entry name" value="METALLOPEPTIDASE, PUTATIVE (AFU_ORTHOLOGUE AFUA_6G09600)-RELATED"/>
    <property type="match status" value="1"/>
</dbReference>
<accession>A0A4Q6XGP7</accession>
<feature type="binding site" evidence="2">
    <location>
        <position position="213"/>
    </location>
    <ligand>
        <name>Mn(2+)</name>
        <dbReference type="ChEBI" id="CHEBI:29035"/>
        <label>2</label>
    </ligand>
</feature>
<feature type="binding site" evidence="2">
    <location>
        <position position="428"/>
    </location>
    <ligand>
        <name>Mn(2+)</name>
        <dbReference type="ChEBI" id="CHEBI:29035"/>
        <label>2</label>
    </ligand>
</feature>
<evidence type="ECO:0000256" key="3">
    <source>
        <dbReference type="SAM" id="SignalP"/>
    </source>
</evidence>